<dbReference type="Proteomes" id="UP000184016">
    <property type="component" value="Unassembled WGS sequence"/>
</dbReference>
<sequence>MGWVSLAAKTLGKTLGKSGVVKLKGGGKALVIGSHQPISAKTVASAKGAIVAKVAVTEAGKKALVVNGQHVVTLTGKALAVKALQAPFIVVVKTGVVAGKVAAVALALSAVAASAWVGNDVPVDQEVLHHLREAAHTFDGIQWK</sequence>
<dbReference type="EMBL" id="FRAF01000053">
    <property type="protein sequence ID" value="SHL17730.1"/>
    <property type="molecule type" value="Genomic_DNA"/>
</dbReference>
<keyword evidence="2" id="KW-1185">Reference proteome</keyword>
<dbReference type="AlphaFoldDB" id="A0A1M6YHY3"/>
<proteinExistence type="predicted"/>
<dbReference type="STRING" id="1830138.SAMN05443507_1533"/>
<gene>
    <name evidence="1" type="ORF">SAMN05443507_1533</name>
</gene>
<organism evidence="1 2">
    <name type="scientific">Alicyclobacillus tolerans</name>
    <dbReference type="NCBI Taxonomy" id="90970"/>
    <lineage>
        <taxon>Bacteria</taxon>
        <taxon>Bacillati</taxon>
        <taxon>Bacillota</taxon>
        <taxon>Bacilli</taxon>
        <taxon>Bacillales</taxon>
        <taxon>Alicyclobacillaceae</taxon>
        <taxon>Alicyclobacillus</taxon>
    </lineage>
</organism>
<evidence type="ECO:0000313" key="2">
    <source>
        <dbReference type="Proteomes" id="UP000184016"/>
    </source>
</evidence>
<evidence type="ECO:0000313" key="1">
    <source>
        <dbReference type="EMBL" id="SHL17730.1"/>
    </source>
</evidence>
<name>A0A1M6YHY3_9BACL</name>
<protein>
    <submittedName>
        <fullName evidence="1">Uncharacterized protein</fullName>
    </submittedName>
</protein>
<accession>A0A1M6YHY3</accession>
<reference evidence="2" key="1">
    <citation type="submission" date="2016-11" db="EMBL/GenBank/DDBJ databases">
        <authorList>
            <person name="Varghese N."/>
            <person name="Submissions S."/>
        </authorList>
    </citation>
    <scope>NUCLEOTIDE SEQUENCE [LARGE SCALE GENOMIC DNA]</scope>
    <source>
        <strain evidence="2">USBA-503</strain>
    </source>
</reference>